<dbReference type="InterPro" id="IPR036068">
    <property type="entry name" value="Nicotinate_pribotase-like_C"/>
</dbReference>
<evidence type="ECO:0000256" key="10">
    <source>
        <dbReference type="ARBA" id="ARBA00047445"/>
    </source>
</evidence>
<dbReference type="PATRIC" id="fig|1121307.3.peg.507"/>
<dbReference type="PIRSF" id="PIRSF006250">
    <property type="entry name" value="NadC_ModD"/>
    <property type="match status" value="1"/>
</dbReference>
<dbReference type="UniPathway" id="UPA00253">
    <property type="reaction ID" value="UER00331"/>
</dbReference>
<accession>A0A0J8D519</accession>
<feature type="domain" description="Quinolinate phosphoribosyl transferase C-terminal" evidence="13">
    <location>
        <begin position="109"/>
        <end position="273"/>
    </location>
</feature>
<dbReference type="NCBIfam" id="TIGR00078">
    <property type="entry name" value="nadC"/>
    <property type="match status" value="1"/>
</dbReference>
<dbReference type="RefSeq" id="WP_082141811.1">
    <property type="nucleotide sequence ID" value="NZ_LFVU01000028.1"/>
</dbReference>
<dbReference type="CDD" id="cd01572">
    <property type="entry name" value="QPRTase"/>
    <property type="match status" value="1"/>
</dbReference>
<evidence type="ECO:0000256" key="12">
    <source>
        <dbReference type="PIRNR" id="PIRNR006250"/>
    </source>
</evidence>
<dbReference type="PANTHER" id="PTHR32179:SF3">
    <property type="entry name" value="NICOTINATE-NUCLEOTIDE PYROPHOSPHORYLASE [CARBOXYLATING]"/>
    <property type="match status" value="1"/>
</dbReference>
<dbReference type="GO" id="GO:0034213">
    <property type="term" value="P:quinolinate catabolic process"/>
    <property type="evidence" value="ECO:0007669"/>
    <property type="project" value="TreeGrafter"/>
</dbReference>
<evidence type="ECO:0000259" key="14">
    <source>
        <dbReference type="Pfam" id="PF02749"/>
    </source>
</evidence>
<evidence type="ECO:0000256" key="11">
    <source>
        <dbReference type="ARBA" id="ARBA00069173"/>
    </source>
</evidence>
<dbReference type="Pfam" id="PF02749">
    <property type="entry name" value="QRPTase_N"/>
    <property type="match status" value="1"/>
</dbReference>
<comment type="similarity">
    <text evidence="3 12">Belongs to the NadC/ModD family.</text>
</comment>
<gene>
    <name evidence="15" type="primary">nadC</name>
    <name evidence="15" type="ORF">CLCY_1c01460</name>
</gene>
<dbReference type="OrthoDB" id="9782546at2"/>
<evidence type="ECO:0000256" key="7">
    <source>
        <dbReference type="ARBA" id="ARBA00022676"/>
    </source>
</evidence>
<feature type="domain" description="Quinolinate phosphoribosyl transferase N-terminal" evidence="14">
    <location>
        <begin position="24"/>
        <end position="107"/>
    </location>
</feature>
<comment type="catalytic activity">
    <reaction evidence="10">
        <text>nicotinate beta-D-ribonucleotide + CO2 + diphosphate = quinolinate + 5-phospho-alpha-D-ribose 1-diphosphate + 2 H(+)</text>
        <dbReference type="Rhea" id="RHEA:12733"/>
        <dbReference type="ChEBI" id="CHEBI:15378"/>
        <dbReference type="ChEBI" id="CHEBI:16526"/>
        <dbReference type="ChEBI" id="CHEBI:29959"/>
        <dbReference type="ChEBI" id="CHEBI:33019"/>
        <dbReference type="ChEBI" id="CHEBI:57502"/>
        <dbReference type="ChEBI" id="CHEBI:58017"/>
        <dbReference type="EC" id="2.4.2.19"/>
    </reaction>
</comment>
<dbReference type="GO" id="GO:0004514">
    <property type="term" value="F:nicotinate-nucleotide diphosphorylase (carboxylating) activity"/>
    <property type="evidence" value="ECO:0007669"/>
    <property type="project" value="UniProtKB-EC"/>
</dbReference>
<evidence type="ECO:0000256" key="6">
    <source>
        <dbReference type="ARBA" id="ARBA00022642"/>
    </source>
</evidence>
<dbReference type="EMBL" id="LFVU01000028">
    <property type="protein sequence ID" value="KMT20912.1"/>
    <property type="molecule type" value="Genomic_DNA"/>
</dbReference>
<evidence type="ECO:0000259" key="13">
    <source>
        <dbReference type="Pfam" id="PF01729"/>
    </source>
</evidence>
<evidence type="ECO:0000313" key="15">
    <source>
        <dbReference type="EMBL" id="KMT20912.1"/>
    </source>
</evidence>
<evidence type="ECO:0000256" key="9">
    <source>
        <dbReference type="ARBA" id="ARBA00033102"/>
    </source>
</evidence>
<comment type="function">
    <text evidence="1">Involved in the catabolism of quinolinic acid (QA).</text>
</comment>
<organism evidence="15 16">
    <name type="scientific">Clostridium cylindrosporum DSM 605</name>
    <dbReference type="NCBI Taxonomy" id="1121307"/>
    <lineage>
        <taxon>Bacteria</taxon>
        <taxon>Bacillati</taxon>
        <taxon>Bacillota</taxon>
        <taxon>Clostridia</taxon>
        <taxon>Eubacteriales</taxon>
        <taxon>Clostridiaceae</taxon>
        <taxon>Clostridium</taxon>
    </lineage>
</organism>
<protein>
    <recommendedName>
        <fullName evidence="11">Probable nicotinate-nucleotide pyrophosphorylase [carboxylating]</fullName>
        <ecNumber evidence="5">2.4.2.19</ecNumber>
    </recommendedName>
    <alternativeName>
        <fullName evidence="9">Quinolinate phosphoribosyltransferase [decarboxylating]</fullName>
    </alternativeName>
</protein>
<dbReference type="InterPro" id="IPR027277">
    <property type="entry name" value="NadC/ModD"/>
</dbReference>
<evidence type="ECO:0000256" key="2">
    <source>
        <dbReference type="ARBA" id="ARBA00004893"/>
    </source>
</evidence>
<dbReference type="Gene3D" id="3.90.1170.20">
    <property type="entry name" value="Quinolinate phosphoribosyl transferase, N-terminal domain"/>
    <property type="match status" value="1"/>
</dbReference>
<dbReference type="SUPFAM" id="SSF54675">
    <property type="entry name" value="Nicotinate/Quinolinate PRTase N-terminal domain-like"/>
    <property type="match status" value="1"/>
</dbReference>
<dbReference type="AlphaFoldDB" id="A0A0J8D519"/>
<sequence length="277" mass="30341">MLDRFLIIDIIKNALIEDMNAGDLSSNLIDNEKLGSAAITAKEDGIVSGISVAKETFRFIDEDIKFTSLKEDGENVFKGEDIIIIEGKLISILKAERVALNFLQRMSGIATKAKMYAEKVSKYNVKIVDTRKTTPGLRILEKYSVRIGGCYNHRYNLSDGVMIKDNHIKALGGIKSAVQKAKSLVPHTSRVEVEVSNLLEVQEAIDSNADIIMLDNMNLEDMKKAVEMINKKCIVEASGNVTLNTVEGVASVGVDIISVGELTHSVKSLDLSLNIKG</sequence>
<dbReference type="GO" id="GO:0005737">
    <property type="term" value="C:cytoplasm"/>
    <property type="evidence" value="ECO:0007669"/>
    <property type="project" value="TreeGrafter"/>
</dbReference>
<evidence type="ECO:0000256" key="1">
    <source>
        <dbReference type="ARBA" id="ARBA00003237"/>
    </source>
</evidence>
<dbReference type="PANTHER" id="PTHR32179">
    <property type="entry name" value="NICOTINATE-NUCLEOTIDE PYROPHOSPHORYLASE [CARBOXYLATING]"/>
    <property type="match status" value="1"/>
</dbReference>
<keyword evidence="7 12" id="KW-0328">Glycosyltransferase</keyword>
<dbReference type="Proteomes" id="UP000036756">
    <property type="component" value="Unassembled WGS sequence"/>
</dbReference>
<dbReference type="FunFam" id="3.20.20.70:FF:000030">
    <property type="entry name" value="Nicotinate-nucleotide pyrophosphorylase, carboxylating"/>
    <property type="match status" value="1"/>
</dbReference>
<dbReference type="FunFam" id="3.90.1170.20:FF:000001">
    <property type="entry name" value="Nicotinate-nucleotide diphosphorylase (Carboxylating)"/>
    <property type="match status" value="1"/>
</dbReference>
<dbReference type="InterPro" id="IPR002638">
    <property type="entry name" value="Quinolinate_PRibosylTrfase_C"/>
</dbReference>
<evidence type="ECO:0000313" key="16">
    <source>
        <dbReference type="Proteomes" id="UP000036756"/>
    </source>
</evidence>
<dbReference type="SUPFAM" id="SSF51690">
    <property type="entry name" value="Nicotinate/Quinolinate PRTase C-terminal domain-like"/>
    <property type="match status" value="1"/>
</dbReference>
<keyword evidence="16" id="KW-1185">Reference proteome</keyword>
<dbReference type="Pfam" id="PF01729">
    <property type="entry name" value="QRPTase_C"/>
    <property type="match status" value="1"/>
</dbReference>
<evidence type="ECO:0000256" key="3">
    <source>
        <dbReference type="ARBA" id="ARBA00009400"/>
    </source>
</evidence>
<comment type="pathway">
    <text evidence="2">Cofactor biosynthesis; NAD(+) biosynthesis; nicotinate D-ribonucleotide from quinolinate: step 1/1.</text>
</comment>
<dbReference type="STRING" id="1121307.CLCY_1c01460"/>
<dbReference type="InterPro" id="IPR013785">
    <property type="entry name" value="Aldolase_TIM"/>
</dbReference>
<comment type="caution">
    <text evidence="15">The sequence shown here is derived from an EMBL/GenBank/DDBJ whole genome shotgun (WGS) entry which is preliminary data.</text>
</comment>
<dbReference type="InterPro" id="IPR022412">
    <property type="entry name" value="Quinolinate_PRibosylTrfase_N"/>
</dbReference>
<comment type="subunit">
    <text evidence="4">Hexamer formed by 3 homodimers.</text>
</comment>
<keyword evidence="6" id="KW-0662">Pyridine nucleotide biosynthesis</keyword>
<dbReference type="InterPro" id="IPR004393">
    <property type="entry name" value="NadC"/>
</dbReference>
<dbReference type="GO" id="GO:0009435">
    <property type="term" value="P:NAD+ biosynthetic process"/>
    <property type="evidence" value="ECO:0007669"/>
    <property type="project" value="UniProtKB-UniPathway"/>
</dbReference>
<reference evidence="15 16" key="1">
    <citation type="submission" date="2015-06" db="EMBL/GenBank/DDBJ databases">
        <title>Draft genome sequence of the purine-degrading Clostridium cylindrosporum HC-1 (DSM 605).</title>
        <authorList>
            <person name="Poehlein A."/>
            <person name="Schiel-Bengelsdorf B."/>
            <person name="Bengelsdorf F."/>
            <person name="Daniel R."/>
            <person name="Duerre P."/>
        </authorList>
    </citation>
    <scope>NUCLEOTIDE SEQUENCE [LARGE SCALE GENOMIC DNA]</scope>
    <source>
        <strain evidence="15 16">DSM 605</strain>
    </source>
</reference>
<dbReference type="InterPro" id="IPR037128">
    <property type="entry name" value="Quinolinate_PRibosylTase_N_sf"/>
</dbReference>
<evidence type="ECO:0000256" key="8">
    <source>
        <dbReference type="ARBA" id="ARBA00022679"/>
    </source>
</evidence>
<dbReference type="Gene3D" id="3.20.20.70">
    <property type="entry name" value="Aldolase class I"/>
    <property type="match status" value="1"/>
</dbReference>
<dbReference type="EC" id="2.4.2.19" evidence="5"/>
<keyword evidence="8 12" id="KW-0808">Transferase</keyword>
<name>A0A0J8D519_CLOCY</name>
<proteinExistence type="inferred from homology"/>
<evidence type="ECO:0000256" key="4">
    <source>
        <dbReference type="ARBA" id="ARBA00011218"/>
    </source>
</evidence>
<evidence type="ECO:0000256" key="5">
    <source>
        <dbReference type="ARBA" id="ARBA00011944"/>
    </source>
</evidence>